<proteinExistence type="predicted"/>
<evidence type="ECO:0000313" key="1">
    <source>
        <dbReference type="EMBL" id="MBS3651667.1"/>
    </source>
</evidence>
<dbReference type="InterPro" id="IPR017549">
    <property type="entry name" value="APMV_L690"/>
</dbReference>
<protein>
    <submittedName>
        <fullName evidence="1">TIGR03118 family protein</fullName>
    </submittedName>
</protein>
<gene>
    <name evidence="1" type="ORF">KEU06_23905</name>
</gene>
<reference evidence="1" key="1">
    <citation type="submission" date="2021-04" db="EMBL/GenBank/DDBJ databases">
        <title>Pseudaminobacter soli sp. nov., isolated from paddy soil contaminated by heavy metals.</title>
        <authorList>
            <person name="Zhang K."/>
        </authorList>
    </citation>
    <scope>NUCLEOTIDE SEQUENCE</scope>
    <source>
        <strain evidence="1">19-2017</strain>
    </source>
</reference>
<dbReference type="Proteomes" id="UP000680348">
    <property type="component" value="Unassembled WGS sequence"/>
</dbReference>
<sequence>MDTVAHSRPHAQKTTFAQTNLVSDGFVQAPVIDPNLINPWGVSTPAPNRFWVSDNGTGVTTIYDGRGNPQTVAGHTAITIAAPPGQTEPSSPTGQVFNKSGHGFKISSGGKTGSSVFMFATEDGTISGWNPNVNSGSSVLAVDNSNGGEGAVYKGLAIADTKHGARLYAANFRSGKVEAYDQNFDLVRRFTDRHLPKGFAPFNVQVLDNRLFVSFALQDADKKDDVAGAGNGFVDEFDLKGNLLNRVASRGPLNSPWGLATAPKDFGKFSRDLLVGNFGDGTINAFDRKTDKFEGKLRGADGKPITIGDLWALVPGSSRPNGNPKKIYFTAGVENEEHGLFGTLSAINDHKHPTVAVHGSHSFG</sequence>
<accession>A0A942E2C0</accession>
<keyword evidence="2" id="KW-1185">Reference proteome</keyword>
<comment type="caution">
    <text evidence="1">The sequence shown here is derived from an EMBL/GenBank/DDBJ whole genome shotgun (WGS) entry which is preliminary data.</text>
</comment>
<organism evidence="1 2">
    <name type="scientific">Pseudaminobacter soli</name>
    <name type="common">ex Zhang et al. 2022</name>
    <dbReference type="NCBI Taxonomy" id="2831468"/>
    <lineage>
        <taxon>Bacteria</taxon>
        <taxon>Pseudomonadati</taxon>
        <taxon>Pseudomonadota</taxon>
        <taxon>Alphaproteobacteria</taxon>
        <taxon>Hyphomicrobiales</taxon>
        <taxon>Phyllobacteriaceae</taxon>
        <taxon>Pseudaminobacter</taxon>
    </lineage>
</organism>
<dbReference type="AlphaFoldDB" id="A0A942E2C0"/>
<dbReference type="SUPFAM" id="SSF75011">
    <property type="entry name" value="3-carboxy-cis,cis-mucoante lactonizing enzyme"/>
    <property type="match status" value="1"/>
</dbReference>
<name>A0A942E2C0_9HYPH</name>
<dbReference type="InterPro" id="IPR011042">
    <property type="entry name" value="6-blade_b-propeller_TolB-like"/>
</dbReference>
<dbReference type="Gene3D" id="2.120.10.30">
    <property type="entry name" value="TolB, C-terminal domain"/>
    <property type="match status" value="1"/>
</dbReference>
<evidence type="ECO:0000313" key="2">
    <source>
        <dbReference type="Proteomes" id="UP000680348"/>
    </source>
</evidence>
<dbReference type="EMBL" id="JAGWCR010000015">
    <property type="protein sequence ID" value="MBS3651667.1"/>
    <property type="molecule type" value="Genomic_DNA"/>
</dbReference>
<dbReference type="RefSeq" id="WP_188257226.1">
    <property type="nucleotide sequence ID" value="NZ_JABVCF010000015.1"/>
</dbReference>
<dbReference type="NCBIfam" id="TIGR03118">
    <property type="entry name" value="PEPCTERM_chp_1"/>
    <property type="match status" value="1"/>
</dbReference>